<evidence type="ECO:0000256" key="1">
    <source>
        <dbReference type="SAM" id="MobiDB-lite"/>
    </source>
</evidence>
<dbReference type="Proteomes" id="UP000326799">
    <property type="component" value="Unassembled WGS sequence"/>
</dbReference>
<gene>
    <name evidence="3" type="ORF">BDV33DRAFT_210883</name>
</gene>
<evidence type="ECO:0000313" key="3">
    <source>
        <dbReference type="EMBL" id="KAB8212768.1"/>
    </source>
</evidence>
<feature type="region of interest" description="Disordered" evidence="1">
    <location>
        <begin position="155"/>
        <end position="197"/>
    </location>
</feature>
<dbReference type="AlphaFoldDB" id="A0A5N6E5W8"/>
<feature type="signal peptide" evidence="2">
    <location>
        <begin position="1"/>
        <end position="31"/>
    </location>
</feature>
<keyword evidence="2" id="KW-0732">Signal</keyword>
<feature type="region of interest" description="Disordered" evidence="1">
    <location>
        <begin position="50"/>
        <end position="73"/>
    </location>
</feature>
<evidence type="ECO:0008006" key="5">
    <source>
        <dbReference type="Google" id="ProtNLM"/>
    </source>
</evidence>
<feature type="region of interest" description="Disordered" evidence="1">
    <location>
        <begin position="86"/>
        <end position="123"/>
    </location>
</feature>
<dbReference type="EMBL" id="ML733899">
    <property type="protein sequence ID" value="KAB8212768.1"/>
    <property type="molecule type" value="Genomic_DNA"/>
</dbReference>
<protein>
    <recommendedName>
        <fullName evidence="5">Secreted protein</fullName>
    </recommendedName>
</protein>
<organism evidence="3 4">
    <name type="scientific">Aspergillus novoparasiticus</name>
    <dbReference type="NCBI Taxonomy" id="986946"/>
    <lineage>
        <taxon>Eukaryota</taxon>
        <taxon>Fungi</taxon>
        <taxon>Dikarya</taxon>
        <taxon>Ascomycota</taxon>
        <taxon>Pezizomycotina</taxon>
        <taxon>Eurotiomycetes</taxon>
        <taxon>Eurotiomycetidae</taxon>
        <taxon>Eurotiales</taxon>
        <taxon>Aspergillaceae</taxon>
        <taxon>Aspergillus</taxon>
        <taxon>Aspergillus subgen. Circumdati</taxon>
    </lineage>
</organism>
<reference evidence="3 4" key="1">
    <citation type="submission" date="2019-04" db="EMBL/GenBank/DDBJ databases">
        <title>Fungal friends and foes A comparative genomics study of 23 Aspergillus species from section Flavi.</title>
        <authorList>
            <consortium name="DOE Joint Genome Institute"/>
            <person name="Kjaerbolling I."/>
            <person name="Vesth T.C."/>
            <person name="Frisvad J.C."/>
            <person name="Nybo J.L."/>
            <person name="Theobald S."/>
            <person name="Kildgaard S."/>
            <person name="Petersen T.I."/>
            <person name="Kuo A."/>
            <person name="Sato A."/>
            <person name="Lyhne E.K."/>
            <person name="Kogle M.E."/>
            <person name="Wiebenga A."/>
            <person name="Kun R.S."/>
            <person name="Lubbers R.J."/>
            <person name="Makela M.R."/>
            <person name="Barry K."/>
            <person name="Chovatia M."/>
            <person name="Clum A."/>
            <person name="Daum C."/>
            <person name="Haridas S."/>
            <person name="He G."/>
            <person name="LaButti K."/>
            <person name="Lipzen A."/>
            <person name="Mondo S."/>
            <person name="Pangilinan J."/>
            <person name="Riley R."/>
            <person name="Salamov A."/>
            <person name="Simmons B.A."/>
            <person name="Magnuson J.K."/>
            <person name="Henrissat B."/>
            <person name="Mortensen U.H."/>
            <person name="Larsen T.O."/>
            <person name="De vries R.P."/>
            <person name="Grigoriev I.V."/>
            <person name="Machida M."/>
            <person name="Baker S.E."/>
            <person name="Andersen M.R."/>
        </authorList>
    </citation>
    <scope>NUCLEOTIDE SEQUENCE [LARGE SCALE GENOMIC DNA]</scope>
    <source>
        <strain evidence="3 4">CBS 126849</strain>
    </source>
</reference>
<accession>A0A5N6E5W8</accession>
<proteinExistence type="predicted"/>
<keyword evidence="4" id="KW-1185">Reference proteome</keyword>
<evidence type="ECO:0000256" key="2">
    <source>
        <dbReference type="SAM" id="SignalP"/>
    </source>
</evidence>
<feature type="chain" id="PRO_5025058232" description="Secreted protein" evidence="2">
    <location>
        <begin position="32"/>
        <end position="268"/>
    </location>
</feature>
<name>A0A5N6E5W8_9EURO</name>
<sequence>MVTKLHFTKLGVPVALILAIAWGLPAPIMEASTPQVGANGPTEVPGGMVAGVPPQEGHFPFNPPLEGQGSQGSYRSISDYERAAIAKSVPIQRRQSDDGLVSTEPIGDPSPSDGSDQSSPSSFSFKNFGDYLVGKNGELSESAENAAKNIANIQNMDDPGEASTADSKMNPSINQKDPDGTSPPKEAQIPPEHTQQNYDRERELQAYRVQHPSNFFDGWNAHMAQSNAGAPSTAGRVGSGGFYREAGKRLWNWGSDLWGGLNNLIRNA</sequence>
<evidence type="ECO:0000313" key="4">
    <source>
        <dbReference type="Proteomes" id="UP000326799"/>
    </source>
</evidence>
<feature type="compositionally biased region" description="Polar residues" evidence="1">
    <location>
        <begin position="164"/>
        <end position="175"/>
    </location>
</feature>
<feature type="compositionally biased region" description="Low complexity" evidence="1">
    <location>
        <begin position="107"/>
        <end position="123"/>
    </location>
</feature>